<evidence type="ECO:0000256" key="1">
    <source>
        <dbReference type="SAM" id="MobiDB-lite"/>
    </source>
</evidence>
<dbReference type="Proteomes" id="UP001519295">
    <property type="component" value="Unassembled WGS sequence"/>
</dbReference>
<evidence type="ECO:0000313" key="4">
    <source>
        <dbReference type="Proteomes" id="UP001519295"/>
    </source>
</evidence>
<proteinExistence type="predicted"/>
<dbReference type="EMBL" id="JAGINU010000001">
    <property type="protein sequence ID" value="MBP2369528.1"/>
    <property type="molecule type" value="Genomic_DNA"/>
</dbReference>
<sequence>MATETTRETETTPAGTEAAETDRTDTGSTATATTGATAEPAATDTPANTGNTDEPAESGDTGTGSTPAKPVETAGTAGTASTPAERRPTADEGTSDGQDAPAARASTGTAAGGGAVVGVGLGLASLLGTPLSDMLRDRAQLVGQIESFSGMSGDQVDAFYGAPWHTAALVNGAVALIAVIVGAVLLLGPVRKPSAPTWARPVALGGLVLGVLGLFVAGGMYIDLFAAQPALPAMPAMPGMPG</sequence>
<protein>
    <recommendedName>
        <fullName evidence="5">Integral membrane protein</fullName>
    </recommendedName>
</protein>
<organism evidence="3 4">
    <name type="scientific">Pseudonocardia parietis</name>
    <dbReference type="NCBI Taxonomy" id="570936"/>
    <lineage>
        <taxon>Bacteria</taxon>
        <taxon>Bacillati</taxon>
        <taxon>Actinomycetota</taxon>
        <taxon>Actinomycetes</taxon>
        <taxon>Pseudonocardiales</taxon>
        <taxon>Pseudonocardiaceae</taxon>
        <taxon>Pseudonocardia</taxon>
    </lineage>
</organism>
<feature type="transmembrane region" description="Helical" evidence="2">
    <location>
        <begin position="202"/>
        <end position="222"/>
    </location>
</feature>
<feature type="transmembrane region" description="Helical" evidence="2">
    <location>
        <begin position="168"/>
        <end position="190"/>
    </location>
</feature>
<evidence type="ECO:0008006" key="5">
    <source>
        <dbReference type="Google" id="ProtNLM"/>
    </source>
</evidence>
<feature type="region of interest" description="Disordered" evidence="1">
    <location>
        <begin position="1"/>
        <end position="110"/>
    </location>
</feature>
<evidence type="ECO:0000313" key="3">
    <source>
        <dbReference type="EMBL" id="MBP2369528.1"/>
    </source>
</evidence>
<gene>
    <name evidence="3" type="ORF">JOF36_005224</name>
</gene>
<evidence type="ECO:0000256" key="2">
    <source>
        <dbReference type="SAM" id="Phobius"/>
    </source>
</evidence>
<feature type="compositionally biased region" description="Basic and acidic residues" evidence="1">
    <location>
        <begin position="1"/>
        <end position="10"/>
    </location>
</feature>
<dbReference type="RefSeq" id="WP_210031689.1">
    <property type="nucleotide sequence ID" value="NZ_JAGINU010000001.1"/>
</dbReference>
<accession>A0ABS4W0A6</accession>
<feature type="compositionally biased region" description="Low complexity" evidence="1">
    <location>
        <begin position="73"/>
        <end position="83"/>
    </location>
</feature>
<keyword evidence="4" id="KW-1185">Reference proteome</keyword>
<name>A0ABS4W0A6_9PSEU</name>
<keyword evidence="2" id="KW-0812">Transmembrane</keyword>
<keyword evidence="2" id="KW-0472">Membrane</keyword>
<feature type="compositionally biased region" description="Low complexity" evidence="1">
    <location>
        <begin position="100"/>
        <end position="109"/>
    </location>
</feature>
<reference evidence="3 4" key="1">
    <citation type="submission" date="2021-03" db="EMBL/GenBank/DDBJ databases">
        <title>Sequencing the genomes of 1000 actinobacteria strains.</title>
        <authorList>
            <person name="Klenk H.-P."/>
        </authorList>
    </citation>
    <scope>NUCLEOTIDE SEQUENCE [LARGE SCALE GENOMIC DNA]</scope>
    <source>
        <strain evidence="3 4">DSM 45256</strain>
    </source>
</reference>
<feature type="compositionally biased region" description="Low complexity" evidence="1">
    <location>
        <begin position="26"/>
        <end position="49"/>
    </location>
</feature>
<keyword evidence="2" id="KW-1133">Transmembrane helix</keyword>
<comment type="caution">
    <text evidence="3">The sequence shown here is derived from an EMBL/GenBank/DDBJ whole genome shotgun (WGS) entry which is preliminary data.</text>
</comment>